<evidence type="ECO:0000313" key="3">
    <source>
        <dbReference type="Proteomes" id="UP000077069"/>
    </source>
</evidence>
<keyword evidence="3" id="KW-1185">Reference proteome</keyword>
<evidence type="ECO:0000256" key="1">
    <source>
        <dbReference type="SAM" id="MobiDB-lite"/>
    </source>
</evidence>
<sequence>MATDPISLWTLSTTGLAFITKGDFFPLFWNASKASFKESTILSSFKVSGISPPDPQPVLDRFTRSQESRESSLSSLSDHNWRKVDRLIRFKLRQSLHHLSVQNELLHHDIDGLRQALATKKKPLKLSQKGKRKASKLSLQIRKRQKRVADAQDVGEASEGASAAPARSTRRGRNVKLQIDLSKAN</sequence>
<feature type="compositionally biased region" description="Low complexity" evidence="1">
    <location>
        <begin position="155"/>
        <end position="164"/>
    </location>
</feature>
<dbReference type="AlphaFoldDB" id="A0A177CC09"/>
<organism evidence="2 3">
    <name type="scientific">Paraphaeosphaeria sporulosa</name>
    <dbReference type="NCBI Taxonomy" id="1460663"/>
    <lineage>
        <taxon>Eukaryota</taxon>
        <taxon>Fungi</taxon>
        <taxon>Dikarya</taxon>
        <taxon>Ascomycota</taxon>
        <taxon>Pezizomycotina</taxon>
        <taxon>Dothideomycetes</taxon>
        <taxon>Pleosporomycetidae</taxon>
        <taxon>Pleosporales</taxon>
        <taxon>Massarineae</taxon>
        <taxon>Didymosphaeriaceae</taxon>
        <taxon>Paraphaeosphaeria</taxon>
    </lineage>
</organism>
<dbReference type="OrthoDB" id="3788048at2759"/>
<name>A0A177CC09_9PLEO</name>
<gene>
    <name evidence="2" type="ORF">CC84DRAFT_1187448</name>
</gene>
<dbReference type="GeneID" id="28764418"/>
<dbReference type="Proteomes" id="UP000077069">
    <property type="component" value="Unassembled WGS sequence"/>
</dbReference>
<accession>A0A177CC09</accession>
<feature type="compositionally biased region" description="Basic residues" evidence="1">
    <location>
        <begin position="123"/>
        <end position="146"/>
    </location>
</feature>
<dbReference type="InParanoid" id="A0A177CC09"/>
<dbReference type="STRING" id="1460663.A0A177CC09"/>
<protein>
    <submittedName>
        <fullName evidence="2">Uncharacterized protein</fullName>
    </submittedName>
</protein>
<proteinExistence type="predicted"/>
<evidence type="ECO:0000313" key="2">
    <source>
        <dbReference type="EMBL" id="OAG04339.1"/>
    </source>
</evidence>
<dbReference type="RefSeq" id="XP_018034704.1">
    <property type="nucleotide sequence ID" value="XM_018180932.1"/>
</dbReference>
<reference evidence="2 3" key="1">
    <citation type="submission" date="2016-05" db="EMBL/GenBank/DDBJ databases">
        <title>Comparative analysis of secretome profiles of manganese(II)-oxidizing ascomycete fungi.</title>
        <authorList>
            <consortium name="DOE Joint Genome Institute"/>
            <person name="Zeiner C.A."/>
            <person name="Purvine S.O."/>
            <person name="Zink E.M."/>
            <person name="Wu S."/>
            <person name="Pasa-Tolic L."/>
            <person name="Chaput D.L."/>
            <person name="Haridas S."/>
            <person name="Grigoriev I.V."/>
            <person name="Santelli C.M."/>
            <person name="Hansel C.M."/>
        </authorList>
    </citation>
    <scope>NUCLEOTIDE SEQUENCE [LARGE SCALE GENOMIC DNA]</scope>
    <source>
        <strain evidence="2 3">AP3s5-JAC2a</strain>
    </source>
</reference>
<feature type="region of interest" description="Disordered" evidence="1">
    <location>
        <begin position="123"/>
        <end position="185"/>
    </location>
</feature>
<dbReference type="EMBL" id="KV441553">
    <property type="protein sequence ID" value="OAG04339.1"/>
    <property type="molecule type" value="Genomic_DNA"/>
</dbReference>